<proteinExistence type="predicted"/>
<dbReference type="AlphaFoldDB" id="A0A382GJ01"/>
<dbReference type="SUPFAM" id="SSF160443">
    <property type="entry name" value="SMR domain-like"/>
    <property type="match status" value="1"/>
</dbReference>
<dbReference type="InterPro" id="IPR002625">
    <property type="entry name" value="Smr_dom"/>
</dbReference>
<feature type="domain" description="Smr" evidence="1">
    <location>
        <begin position="3"/>
        <end position="82"/>
    </location>
</feature>
<dbReference type="EMBL" id="UINC01055689">
    <property type="protein sequence ID" value="SVB74862.1"/>
    <property type="molecule type" value="Genomic_DNA"/>
</dbReference>
<protein>
    <recommendedName>
        <fullName evidence="1">Smr domain-containing protein</fullName>
    </recommendedName>
</protein>
<dbReference type="InterPro" id="IPR036063">
    <property type="entry name" value="Smr_dom_sf"/>
</dbReference>
<evidence type="ECO:0000259" key="1">
    <source>
        <dbReference type="Pfam" id="PF01713"/>
    </source>
</evidence>
<dbReference type="Gene3D" id="3.30.1370.110">
    <property type="match status" value="1"/>
</dbReference>
<reference evidence="2" key="1">
    <citation type="submission" date="2018-05" db="EMBL/GenBank/DDBJ databases">
        <authorList>
            <person name="Lanie J.A."/>
            <person name="Ng W.-L."/>
            <person name="Kazmierczak K.M."/>
            <person name="Andrzejewski T.M."/>
            <person name="Davidsen T.M."/>
            <person name="Wayne K.J."/>
            <person name="Tettelin H."/>
            <person name="Glass J.I."/>
            <person name="Rusch D."/>
            <person name="Podicherti R."/>
            <person name="Tsui H.-C.T."/>
            <person name="Winkler M.E."/>
        </authorList>
    </citation>
    <scope>NUCLEOTIDE SEQUENCE</scope>
</reference>
<name>A0A382GJ01_9ZZZZ</name>
<evidence type="ECO:0000313" key="2">
    <source>
        <dbReference type="EMBL" id="SVB74862.1"/>
    </source>
</evidence>
<sequence length="85" mass="9352">MKVDLHGLPLSEAKISAQVAVAEAWTNAISSVELIHGHNLGTAIKDYIQQYEGLRNDIEIVYPEVPALKLSDNGLGSTIVRFKRH</sequence>
<organism evidence="2">
    <name type="scientific">marine metagenome</name>
    <dbReference type="NCBI Taxonomy" id="408172"/>
    <lineage>
        <taxon>unclassified sequences</taxon>
        <taxon>metagenomes</taxon>
        <taxon>ecological metagenomes</taxon>
    </lineage>
</organism>
<dbReference type="Pfam" id="PF01713">
    <property type="entry name" value="Smr"/>
    <property type="match status" value="1"/>
</dbReference>
<accession>A0A382GJ01</accession>
<gene>
    <name evidence="2" type="ORF">METZ01_LOCUS227716</name>
</gene>